<comment type="caution">
    <text evidence="1">The sequence shown here is derived from an EMBL/GenBank/DDBJ whole genome shotgun (WGS) entry which is preliminary data.</text>
</comment>
<name>A0A9D4TA07_RHISA</name>
<accession>A0A9D4TA07</accession>
<reference evidence="1" key="1">
    <citation type="journal article" date="2020" name="Cell">
        <title>Large-Scale Comparative Analyses of Tick Genomes Elucidate Their Genetic Diversity and Vector Capacities.</title>
        <authorList>
            <consortium name="Tick Genome and Microbiome Consortium (TIGMIC)"/>
            <person name="Jia N."/>
            <person name="Wang J."/>
            <person name="Shi W."/>
            <person name="Du L."/>
            <person name="Sun Y."/>
            <person name="Zhan W."/>
            <person name="Jiang J.F."/>
            <person name="Wang Q."/>
            <person name="Zhang B."/>
            <person name="Ji P."/>
            <person name="Bell-Sakyi L."/>
            <person name="Cui X.M."/>
            <person name="Yuan T.T."/>
            <person name="Jiang B.G."/>
            <person name="Yang W.F."/>
            <person name="Lam T.T."/>
            <person name="Chang Q.C."/>
            <person name="Ding S.J."/>
            <person name="Wang X.J."/>
            <person name="Zhu J.G."/>
            <person name="Ruan X.D."/>
            <person name="Zhao L."/>
            <person name="Wei J.T."/>
            <person name="Ye R.Z."/>
            <person name="Que T.C."/>
            <person name="Du C.H."/>
            <person name="Zhou Y.H."/>
            <person name="Cheng J.X."/>
            <person name="Dai P.F."/>
            <person name="Guo W.B."/>
            <person name="Han X.H."/>
            <person name="Huang E.J."/>
            <person name="Li L.F."/>
            <person name="Wei W."/>
            <person name="Gao Y.C."/>
            <person name="Liu J.Z."/>
            <person name="Shao H.Z."/>
            <person name="Wang X."/>
            <person name="Wang C.C."/>
            <person name="Yang T.C."/>
            <person name="Huo Q.B."/>
            <person name="Li W."/>
            <person name="Chen H.Y."/>
            <person name="Chen S.E."/>
            <person name="Zhou L.G."/>
            <person name="Ni X.B."/>
            <person name="Tian J.H."/>
            <person name="Sheng Y."/>
            <person name="Liu T."/>
            <person name="Pan Y.S."/>
            <person name="Xia L.Y."/>
            <person name="Li J."/>
            <person name="Zhao F."/>
            <person name="Cao W.C."/>
        </authorList>
    </citation>
    <scope>NUCLEOTIDE SEQUENCE</scope>
    <source>
        <strain evidence="1">Rsan-2018</strain>
    </source>
</reference>
<evidence type="ECO:0000313" key="1">
    <source>
        <dbReference type="EMBL" id="KAH7983619.1"/>
    </source>
</evidence>
<evidence type="ECO:0000313" key="2">
    <source>
        <dbReference type="Proteomes" id="UP000821837"/>
    </source>
</evidence>
<dbReference type="Proteomes" id="UP000821837">
    <property type="component" value="Chromosome 1"/>
</dbReference>
<sequence length="98" mass="10244">MSPPEPPAVEPSNTNSKLPRDVAISISSVEAGLPGVAISVWLALLEDRQVASIPGHQLHQAAMTMGLGVQGKQQPKVGYCLVGQHTRLSKAVAQTASH</sequence>
<gene>
    <name evidence="1" type="ORF">HPB52_013157</name>
</gene>
<organism evidence="1 2">
    <name type="scientific">Rhipicephalus sanguineus</name>
    <name type="common">Brown dog tick</name>
    <name type="synonym">Ixodes sanguineus</name>
    <dbReference type="NCBI Taxonomy" id="34632"/>
    <lineage>
        <taxon>Eukaryota</taxon>
        <taxon>Metazoa</taxon>
        <taxon>Ecdysozoa</taxon>
        <taxon>Arthropoda</taxon>
        <taxon>Chelicerata</taxon>
        <taxon>Arachnida</taxon>
        <taxon>Acari</taxon>
        <taxon>Parasitiformes</taxon>
        <taxon>Ixodida</taxon>
        <taxon>Ixodoidea</taxon>
        <taxon>Ixodidae</taxon>
        <taxon>Rhipicephalinae</taxon>
        <taxon>Rhipicephalus</taxon>
        <taxon>Rhipicephalus</taxon>
    </lineage>
</organism>
<dbReference type="EMBL" id="JABSTV010001245">
    <property type="protein sequence ID" value="KAH7983619.1"/>
    <property type="molecule type" value="Genomic_DNA"/>
</dbReference>
<keyword evidence="2" id="KW-1185">Reference proteome</keyword>
<reference evidence="1" key="2">
    <citation type="submission" date="2021-09" db="EMBL/GenBank/DDBJ databases">
        <authorList>
            <person name="Jia N."/>
            <person name="Wang J."/>
            <person name="Shi W."/>
            <person name="Du L."/>
            <person name="Sun Y."/>
            <person name="Zhan W."/>
            <person name="Jiang J."/>
            <person name="Wang Q."/>
            <person name="Zhang B."/>
            <person name="Ji P."/>
            <person name="Sakyi L.B."/>
            <person name="Cui X."/>
            <person name="Yuan T."/>
            <person name="Jiang B."/>
            <person name="Yang W."/>
            <person name="Lam T.T.-Y."/>
            <person name="Chang Q."/>
            <person name="Ding S."/>
            <person name="Wang X."/>
            <person name="Zhu J."/>
            <person name="Ruan X."/>
            <person name="Zhao L."/>
            <person name="Wei J."/>
            <person name="Que T."/>
            <person name="Du C."/>
            <person name="Cheng J."/>
            <person name="Dai P."/>
            <person name="Han X."/>
            <person name="Huang E."/>
            <person name="Gao Y."/>
            <person name="Liu J."/>
            <person name="Shao H."/>
            <person name="Ye R."/>
            <person name="Li L."/>
            <person name="Wei W."/>
            <person name="Wang X."/>
            <person name="Wang C."/>
            <person name="Huo Q."/>
            <person name="Li W."/>
            <person name="Guo W."/>
            <person name="Chen H."/>
            <person name="Chen S."/>
            <person name="Zhou L."/>
            <person name="Zhou L."/>
            <person name="Ni X."/>
            <person name="Tian J."/>
            <person name="Zhou Y."/>
            <person name="Sheng Y."/>
            <person name="Liu T."/>
            <person name="Pan Y."/>
            <person name="Xia L."/>
            <person name="Li J."/>
            <person name="Zhao F."/>
            <person name="Cao W."/>
        </authorList>
    </citation>
    <scope>NUCLEOTIDE SEQUENCE</scope>
    <source>
        <strain evidence="1">Rsan-2018</strain>
        <tissue evidence="1">Larvae</tissue>
    </source>
</reference>
<dbReference type="AlphaFoldDB" id="A0A9D4TA07"/>
<protein>
    <submittedName>
        <fullName evidence="1">Uncharacterized protein</fullName>
    </submittedName>
</protein>
<proteinExistence type="predicted"/>